<keyword evidence="3" id="KW-1185">Reference proteome</keyword>
<keyword evidence="1" id="KW-0175">Coiled coil</keyword>
<accession>A0A0N9QXL5</accession>
<evidence type="ECO:0000313" key="2">
    <source>
        <dbReference type="EMBL" id="ALH23255.1"/>
    </source>
</evidence>
<name>A0A0N9QXL5_9VIRU</name>
<evidence type="ECO:0000313" key="3">
    <source>
        <dbReference type="Proteomes" id="UP000203826"/>
    </source>
</evidence>
<feature type="coiled-coil region" evidence="1">
    <location>
        <begin position="85"/>
        <end position="196"/>
    </location>
</feature>
<gene>
    <name evidence="2" type="ORF">ceV_349</name>
</gene>
<dbReference type="KEGG" id="vg:26049216"/>
<dbReference type="Gene3D" id="1.10.287.1490">
    <property type="match status" value="1"/>
</dbReference>
<evidence type="ECO:0000256" key="1">
    <source>
        <dbReference type="SAM" id="Coils"/>
    </source>
</evidence>
<organism evidence="2 3">
    <name type="scientific">Chrysochromulina ericina virus CeV-01B</name>
    <dbReference type="NCBI Taxonomy" id="3070830"/>
    <lineage>
        <taxon>Viruses</taxon>
        <taxon>Varidnaviria</taxon>
        <taxon>Bamfordvirae</taxon>
        <taxon>Nucleocytoviricota</taxon>
        <taxon>Megaviricetes</taxon>
        <taxon>Imitervirales</taxon>
        <taxon>Mesomimiviridae</taxon>
        <taxon>Tethysvirus</taxon>
        <taxon>Tethysvirus raunefjordenense</taxon>
    </lineage>
</organism>
<dbReference type="Proteomes" id="UP000203826">
    <property type="component" value="Segment"/>
</dbReference>
<proteinExistence type="predicted"/>
<protein>
    <submittedName>
        <fullName evidence="2">Uncharacterized protein</fullName>
    </submittedName>
</protein>
<reference evidence="2 3" key="1">
    <citation type="journal article" date="2015" name="Genome Announc.">
        <title>The 474-Kilobase-Pair Complete Genome Sequence of CeV-01B, a Virus Infecting Haptolina (Chrysochromulina) ericina (Prymnesiophyceae).</title>
        <authorList>
            <person name="Gallot-Lavallee L."/>
            <person name="Pagarete A."/>
            <person name="Legendre M."/>
            <person name="Santini S."/>
            <person name="Sandaa R.A."/>
            <person name="Himmelbauer H."/>
            <person name="Ogata H."/>
            <person name="Bratbak G."/>
            <person name="Claverie J.M."/>
        </authorList>
    </citation>
    <scope>NUCLEOTIDE SEQUENCE [LARGE SCALE GENOMIC DNA]</scope>
    <source>
        <strain evidence="2">CeV-01B</strain>
    </source>
</reference>
<dbReference type="EMBL" id="KT820662">
    <property type="protein sequence ID" value="ALH23255.1"/>
    <property type="molecule type" value="Genomic_DNA"/>
</dbReference>
<sequence>MTTKIITVAPEYTLKFDEKEDELRDRTYQELVRDFGKNAKIRCPCMEREYIITSQWCKTHFTTCQKHQNWKTLQQKEHIKKHGHCISAEQIVDQQNKEIRELKINIHKLTSENTKKDNKLKNLSEKLTEVTDEKDLYNEELENIQEELEKVQKELQIYKEQCKSTDQEIITLTKSNDKLKNDISNLKRNKIKIVERPMWKSR</sequence>